<evidence type="ECO:0000256" key="1">
    <source>
        <dbReference type="SAM" id="MobiDB-lite"/>
    </source>
</evidence>
<dbReference type="EMBL" id="JBBWUH010000004">
    <property type="protein sequence ID" value="KAK8169561.1"/>
    <property type="molecule type" value="Genomic_DNA"/>
</dbReference>
<dbReference type="Proteomes" id="UP001456524">
    <property type="component" value="Unassembled WGS sequence"/>
</dbReference>
<comment type="caution">
    <text evidence="2">The sequence shown here is derived from an EMBL/GenBank/DDBJ whole genome shotgun (WGS) entry which is preliminary data.</text>
</comment>
<name>A0ABR1XWC0_9PEZI</name>
<reference evidence="2 3" key="1">
    <citation type="journal article" date="2022" name="G3 (Bethesda)">
        <title>Enemy or ally: a genomic approach to elucidate the lifestyle of Phyllosticta citrichinaensis.</title>
        <authorList>
            <person name="Buijs V.A."/>
            <person name="Groenewald J.Z."/>
            <person name="Haridas S."/>
            <person name="LaButti K.M."/>
            <person name="Lipzen A."/>
            <person name="Martin F.M."/>
            <person name="Barry K."/>
            <person name="Grigoriev I.V."/>
            <person name="Crous P.W."/>
            <person name="Seidl M.F."/>
        </authorList>
    </citation>
    <scope>NUCLEOTIDE SEQUENCE [LARGE SCALE GENOMIC DNA]</scope>
    <source>
        <strain evidence="2 3">CBS 129764</strain>
    </source>
</reference>
<gene>
    <name evidence="2" type="ORF">IWX90DRAFT_181898</name>
</gene>
<evidence type="ECO:0000313" key="2">
    <source>
        <dbReference type="EMBL" id="KAK8169561.1"/>
    </source>
</evidence>
<accession>A0ABR1XWC0</accession>
<sequence length="367" mass="39875">MVDVAVLNGNPCIYGSHTQRQANCRDCSAVAFSRLLKSRREKLRKESGQSTAHKADTPCLDLYLEYRAMKMAENARKLSSKEFDEFVNNELKGQVRVCANAAAKHWVKENFSLSSDGGLYWGKGNGRQRQIKREDGSKAQGRIMRDYEAAELVHKIHQDGHCGRDTLIARIQQEGNKPPVKEVVAAWIRDCTGCNHGSKKRSLDDSTPAAVSGPPSKRQKADPRKTKAAATPKEEAAATPRAPETNERKDSLSPTLKAILAEAAQLRSAPAPAAAATTTELPQEAMQDLDESGIASLEVLIAGFDEAAFNATVESVENAAQEYGIPENTQASPAGAQEPVYGPKELDISWFYVGGTMEMQDASRSSG</sequence>
<feature type="region of interest" description="Disordered" evidence="1">
    <location>
        <begin position="196"/>
        <end position="253"/>
    </location>
</feature>
<proteinExistence type="predicted"/>
<organism evidence="2 3">
    <name type="scientific">Phyllosticta citrichinensis</name>
    <dbReference type="NCBI Taxonomy" id="1130410"/>
    <lineage>
        <taxon>Eukaryota</taxon>
        <taxon>Fungi</taxon>
        <taxon>Dikarya</taxon>
        <taxon>Ascomycota</taxon>
        <taxon>Pezizomycotina</taxon>
        <taxon>Dothideomycetes</taxon>
        <taxon>Dothideomycetes incertae sedis</taxon>
        <taxon>Botryosphaeriales</taxon>
        <taxon>Phyllostictaceae</taxon>
        <taxon>Phyllosticta</taxon>
    </lineage>
</organism>
<keyword evidence="3" id="KW-1185">Reference proteome</keyword>
<protein>
    <submittedName>
        <fullName evidence="2">Uncharacterized protein</fullName>
    </submittedName>
</protein>
<evidence type="ECO:0000313" key="3">
    <source>
        <dbReference type="Proteomes" id="UP001456524"/>
    </source>
</evidence>